<keyword evidence="7" id="KW-0460">Magnesium</keyword>
<evidence type="ECO:0000256" key="8">
    <source>
        <dbReference type="SAM" id="Phobius"/>
    </source>
</evidence>
<dbReference type="EMBL" id="CP159258">
    <property type="protein sequence ID" value="XCG72218.1"/>
    <property type="molecule type" value="Genomic_DNA"/>
</dbReference>
<accession>A0AAU8DXC8</accession>
<feature type="transmembrane region" description="Helical" evidence="8">
    <location>
        <begin position="71"/>
        <end position="90"/>
    </location>
</feature>
<dbReference type="PANTHER" id="PTHR22926:SF3">
    <property type="entry name" value="UNDECAPRENYL-PHOSPHATE ALPHA-N-ACETYLGLUCOSAMINYL 1-PHOSPHATE TRANSFERASE"/>
    <property type="match status" value="1"/>
</dbReference>
<dbReference type="GO" id="GO:0005886">
    <property type="term" value="C:plasma membrane"/>
    <property type="evidence" value="ECO:0007669"/>
    <property type="project" value="UniProtKB-SubCell"/>
</dbReference>
<name>A0AAU8DXC8_9PSED</name>
<comment type="cofactor">
    <cofactor evidence="7">
        <name>Mg(2+)</name>
        <dbReference type="ChEBI" id="CHEBI:18420"/>
    </cofactor>
</comment>
<proteinExistence type="predicted"/>
<dbReference type="GO" id="GO:0009103">
    <property type="term" value="P:lipopolysaccharide biosynthetic process"/>
    <property type="evidence" value="ECO:0007669"/>
    <property type="project" value="TreeGrafter"/>
</dbReference>
<dbReference type="RefSeq" id="WP_339552727.1">
    <property type="nucleotide sequence ID" value="NZ_CP159258.1"/>
</dbReference>
<comment type="subcellular location">
    <subcellularLocation>
        <location evidence="1">Cell membrane</location>
        <topology evidence="1">Multi-pass membrane protein</topology>
    </subcellularLocation>
</comment>
<dbReference type="CDD" id="cd06854">
    <property type="entry name" value="GT_WbpL_WbcO_like"/>
    <property type="match status" value="1"/>
</dbReference>
<keyword evidence="5 8" id="KW-1133">Transmembrane helix</keyword>
<feature type="transmembrane region" description="Helical" evidence="8">
    <location>
        <begin position="102"/>
        <end position="127"/>
    </location>
</feature>
<feature type="transmembrane region" description="Helical" evidence="8">
    <location>
        <begin position="159"/>
        <end position="177"/>
    </location>
</feature>
<keyword evidence="2" id="KW-1003">Cell membrane</keyword>
<feature type="binding site" evidence="7">
    <location>
        <position position="151"/>
    </location>
    <ligand>
        <name>Mg(2+)</name>
        <dbReference type="ChEBI" id="CHEBI:18420"/>
    </ligand>
</feature>
<feature type="binding site" evidence="7">
    <location>
        <position position="211"/>
    </location>
    <ligand>
        <name>Mg(2+)</name>
        <dbReference type="ChEBI" id="CHEBI:18420"/>
    </ligand>
</feature>
<reference evidence="9" key="1">
    <citation type="submission" date="2024-06" db="EMBL/GenBank/DDBJ databases">
        <title>The Caenorhabditis elegans bacterial microbiome influences microsporidia infection through nutrient limitation and inhibiting parasite invasion.</title>
        <authorList>
            <person name="Tamim El Jarkass H."/>
            <person name="Castelblanco S."/>
            <person name="Kaur M."/>
            <person name="Wan Y.C."/>
            <person name="Ellis A.E."/>
            <person name="Sheldon R.D."/>
            <person name="Lien E.C."/>
            <person name="Burton N.O."/>
            <person name="Wright G.D."/>
            <person name="Reinke A.W."/>
        </authorList>
    </citation>
    <scope>NUCLEOTIDE SEQUENCE</scope>
    <source>
        <strain evidence="9">MYb327</strain>
    </source>
</reference>
<feature type="transmembrane region" description="Helical" evidence="8">
    <location>
        <begin position="133"/>
        <end position="152"/>
    </location>
</feature>
<dbReference type="GO" id="GO:0016780">
    <property type="term" value="F:phosphotransferase activity, for other substituted phosphate groups"/>
    <property type="evidence" value="ECO:0007669"/>
    <property type="project" value="InterPro"/>
</dbReference>
<evidence type="ECO:0000256" key="4">
    <source>
        <dbReference type="ARBA" id="ARBA00022692"/>
    </source>
</evidence>
<dbReference type="GO" id="GO:0071555">
    <property type="term" value="P:cell wall organization"/>
    <property type="evidence" value="ECO:0007669"/>
    <property type="project" value="TreeGrafter"/>
</dbReference>
<feature type="transmembrane region" description="Helical" evidence="8">
    <location>
        <begin position="212"/>
        <end position="230"/>
    </location>
</feature>
<keyword evidence="3" id="KW-0808">Transferase</keyword>
<protein>
    <submittedName>
        <fullName evidence="9">Glycosyltransferase family 4 protein</fullName>
    </submittedName>
</protein>
<evidence type="ECO:0000256" key="7">
    <source>
        <dbReference type="PIRSR" id="PIRSR600715-1"/>
    </source>
</evidence>
<keyword evidence="7" id="KW-0479">Metal-binding</keyword>
<keyword evidence="4 8" id="KW-0812">Transmembrane</keyword>
<sequence length="342" mass="37301">MSYWWFIPAIFGVSLFLTAVLRRYALSRSLMDIPNERSSHCISTPRGGGVAIVGAFLLALTMHWISGSLSFPHFFGIAGAGALVAFIGFMDDHGHIAARWRLLGHFSGAAWALFWLGGLPTIVVFGVNLELSWFGYLLGVFYLVWLLNLYNFMDGIDGIASVEAICVCLSACLLYWLAGLDSLIGGPLLLAASVAGFLYWNFPPARIFMGDAGSGFLGIVLGGLSLQAAWASTHMLWAWLILLGVFIVDATFTLLRRLLRGDKVYEAHRSHAYQFASRRFGKHLPVTIAVGVINIFWLLPIALCVTQFGLDGALGVVLAYSPLIALAIKFRAGDLEVPVLKN</sequence>
<dbReference type="InterPro" id="IPR000715">
    <property type="entry name" value="Glycosyl_transferase_4"/>
</dbReference>
<feature type="transmembrane region" description="Helical" evidence="8">
    <location>
        <begin position="47"/>
        <end position="65"/>
    </location>
</feature>
<feature type="transmembrane region" description="Helical" evidence="8">
    <location>
        <begin position="6"/>
        <end position="26"/>
    </location>
</feature>
<evidence type="ECO:0000256" key="6">
    <source>
        <dbReference type="ARBA" id="ARBA00023136"/>
    </source>
</evidence>
<keyword evidence="6 8" id="KW-0472">Membrane</keyword>
<evidence type="ECO:0000256" key="2">
    <source>
        <dbReference type="ARBA" id="ARBA00022475"/>
    </source>
</evidence>
<gene>
    <name evidence="9" type="ORF">ABVN21_15750</name>
</gene>
<evidence type="ECO:0000256" key="3">
    <source>
        <dbReference type="ARBA" id="ARBA00022679"/>
    </source>
</evidence>
<dbReference type="Pfam" id="PF00953">
    <property type="entry name" value="Glycos_transf_4"/>
    <property type="match status" value="1"/>
</dbReference>
<feature type="transmembrane region" description="Helical" evidence="8">
    <location>
        <begin position="183"/>
        <end position="200"/>
    </location>
</feature>
<feature type="transmembrane region" description="Helical" evidence="8">
    <location>
        <begin position="236"/>
        <end position="259"/>
    </location>
</feature>
<evidence type="ECO:0000313" key="9">
    <source>
        <dbReference type="EMBL" id="XCG72218.1"/>
    </source>
</evidence>
<evidence type="ECO:0000256" key="1">
    <source>
        <dbReference type="ARBA" id="ARBA00004651"/>
    </source>
</evidence>
<dbReference type="GO" id="GO:0044038">
    <property type="term" value="P:cell wall macromolecule biosynthetic process"/>
    <property type="evidence" value="ECO:0007669"/>
    <property type="project" value="TreeGrafter"/>
</dbReference>
<dbReference type="GO" id="GO:0046872">
    <property type="term" value="F:metal ion binding"/>
    <property type="evidence" value="ECO:0007669"/>
    <property type="project" value="UniProtKB-KW"/>
</dbReference>
<dbReference type="AlphaFoldDB" id="A0AAU8DXC8"/>
<feature type="transmembrane region" description="Helical" evidence="8">
    <location>
        <begin position="280"/>
        <end position="302"/>
    </location>
</feature>
<dbReference type="PANTHER" id="PTHR22926">
    <property type="entry name" value="PHOSPHO-N-ACETYLMURAMOYL-PENTAPEPTIDE-TRANSFERASE"/>
    <property type="match status" value="1"/>
</dbReference>
<evidence type="ECO:0000256" key="5">
    <source>
        <dbReference type="ARBA" id="ARBA00022989"/>
    </source>
</evidence>
<organism evidence="9">
    <name type="scientific">Pseudomonas sp. MYb327</name>
    <dbReference type="NCBI Taxonomy" id="2745230"/>
    <lineage>
        <taxon>Bacteria</taxon>
        <taxon>Pseudomonadati</taxon>
        <taxon>Pseudomonadota</taxon>
        <taxon>Gammaproteobacteria</taxon>
        <taxon>Pseudomonadales</taxon>
        <taxon>Pseudomonadaceae</taxon>
        <taxon>Pseudomonas</taxon>
    </lineage>
</organism>